<reference evidence="2" key="1">
    <citation type="submission" date="2018-05" db="EMBL/GenBank/DDBJ databases">
        <authorList>
            <person name="Lanie J.A."/>
            <person name="Ng W.-L."/>
            <person name="Kazmierczak K.M."/>
            <person name="Andrzejewski T.M."/>
            <person name="Davidsen T.M."/>
            <person name="Wayne K.J."/>
            <person name="Tettelin H."/>
            <person name="Glass J.I."/>
            <person name="Rusch D."/>
            <person name="Podicherti R."/>
            <person name="Tsui H.-C.T."/>
            <person name="Winkler M.E."/>
        </authorList>
    </citation>
    <scope>NUCLEOTIDE SEQUENCE</scope>
</reference>
<dbReference type="EMBL" id="UINC01021471">
    <property type="protein sequence ID" value="SVA89079.1"/>
    <property type="molecule type" value="Genomic_DNA"/>
</dbReference>
<evidence type="ECO:0000313" key="2">
    <source>
        <dbReference type="EMBL" id="SVA89079.1"/>
    </source>
</evidence>
<gene>
    <name evidence="2" type="ORF">METZ01_LOCUS141933</name>
</gene>
<organism evidence="2">
    <name type="scientific">marine metagenome</name>
    <dbReference type="NCBI Taxonomy" id="408172"/>
    <lineage>
        <taxon>unclassified sequences</taxon>
        <taxon>metagenomes</taxon>
        <taxon>ecological metagenomes</taxon>
    </lineage>
</organism>
<proteinExistence type="predicted"/>
<sequence>MRKIEPLLSPSKFVGIDGVTHLCSGGESPWLKCQEEVYELFARNKSLSYQGRDTLLDHVESCRQKMGRLWNVDAERVSFMASAAEGMNWLARGLDWQKGDNIVTTNFEFPSVAYAWKNLAELGVEIRSLPHRNWQVSETELLEAVDERTRILAVSQVSFYSGQNLDIETLATGLGGSETLLAVDATHASGAITVPPHVTDLCVSSCYKWLLATHGTAPCYLSERAESVTRTTTFGWRNLDAHGNGSAERKLSVAEHPMPEKLEAGNPAMATIMFLERSLDLLLEVGIERIESHVRDLSEIISTGLEQLGIQVISPRVRSGRSGNTCFLDTHAEATRKSLEAYRVLIWGELGRVRISGHLYNSSDDVERLLDSLNTVLRANEKLGD</sequence>
<dbReference type="InterPro" id="IPR015422">
    <property type="entry name" value="PyrdxlP-dep_Trfase_small"/>
</dbReference>
<evidence type="ECO:0000259" key="1">
    <source>
        <dbReference type="Pfam" id="PF00266"/>
    </source>
</evidence>
<dbReference type="AlphaFoldDB" id="A0A381ZIQ9"/>
<dbReference type="InterPro" id="IPR015424">
    <property type="entry name" value="PyrdxlP-dep_Trfase"/>
</dbReference>
<dbReference type="Gene3D" id="3.40.640.10">
    <property type="entry name" value="Type I PLP-dependent aspartate aminotransferase-like (Major domain)"/>
    <property type="match status" value="1"/>
</dbReference>
<accession>A0A381ZIQ9</accession>
<feature type="domain" description="Aminotransferase class V" evidence="1">
    <location>
        <begin position="36"/>
        <end position="368"/>
    </location>
</feature>
<dbReference type="Gene3D" id="3.90.1150.10">
    <property type="entry name" value="Aspartate Aminotransferase, domain 1"/>
    <property type="match status" value="1"/>
</dbReference>
<dbReference type="SUPFAM" id="SSF53383">
    <property type="entry name" value="PLP-dependent transferases"/>
    <property type="match status" value="1"/>
</dbReference>
<protein>
    <recommendedName>
        <fullName evidence="1">Aminotransferase class V domain-containing protein</fullName>
    </recommendedName>
</protein>
<dbReference type="InterPro" id="IPR015421">
    <property type="entry name" value="PyrdxlP-dep_Trfase_major"/>
</dbReference>
<dbReference type="Pfam" id="PF00266">
    <property type="entry name" value="Aminotran_5"/>
    <property type="match status" value="1"/>
</dbReference>
<name>A0A381ZIQ9_9ZZZZ</name>
<dbReference type="InterPro" id="IPR000192">
    <property type="entry name" value="Aminotrans_V_dom"/>
</dbReference>
<dbReference type="PANTHER" id="PTHR43586:SF15">
    <property type="entry name" value="BLR3095 PROTEIN"/>
    <property type="match status" value="1"/>
</dbReference>
<dbReference type="PANTHER" id="PTHR43586">
    <property type="entry name" value="CYSTEINE DESULFURASE"/>
    <property type="match status" value="1"/>
</dbReference>